<comment type="caution">
    <text evidence="2">The sequence shown here is derived from an EMBL/GenBank/DDBJ whole genome shotgun (WGS) entry which is preliminary data.</text>
</comment>
<feature type="transmembrane region" description="Helical" evidence="1">
    <location>
        <begin position="118"/>
        <end position="141"/>
    </location>
</feature>
<dbReference type="AlphaFoldDB" id="A0A139N1P9"/>
<keyword evidence="1" id="KW-0812">Transmembrane</keyword>
<dbReference type="Proteomes" id="UP000070096">
    <property type="component" value="Unassembled WGS sequence"/>
</dbReference>
<gene>
    <name evidence="2" type="ORF">SGODD07_01759</name>
</gene>
<dbReference type="PATRIC" id="fig|1302.21.peg.1944"/>
<sequence>MSQVSIDKLSKKNQEFIRIATHQLIEAGKTDEEIKVLLEGIIPTILENQFKGITARGLYGPPTAWVQQLTAAEKKAAENPAQNDDPRLMILDSALLIFGLLSIFQGAVNYFAKTPNPYGFTTLVLGSLTGGLVFYSLYHFIYRYYEPDQEYGTKPPFWKSAIVMSGAVLLWLVAFTLSAFLPSFLNPQLPNLLVIMIGGLSLVGRWYLKKKFNIKSATANPRRY</sequence>
<evidence type="ECO:0000313" key="3">
    <source>
        <dbReference type="Proteomes" id="UP000070096"/>
    </source>
</evidence>
<dbReference type="PIRSF" id="PIRSF033111">
    <property type="entry name" value="UCP033111"/>
    <property type="match status" value="1"/>
</dbReference>
<evidence type="ECO:0000313" key="2">
    <source>
        <dbReference type="EMBL" id="KXT69714.1"/>
    </source>
</evidence>
<protein>
    <submittedName>
        <fullName evidence="2">Integral membrane protein</fullName>
    </submittedName>
</protein>
<evidence type="ECO:0000256" key="1">
    <source>
        <dbReference type="SAM" id="Phobius"/>
    </source>
</evidence>
<organism evidence="2 3">
    <name type="scientific">Streptococcus gordonii</name>
    <dbReference type="NCBI Taxonomy" id="1302"/>
    <lineage>
        <taxon>Bacteria</taxon>
        <taxon>Bacillati</taxon>
        <taxon>Bacillota</taxon>
        <taxon>Bacilli</taxon>
        <taxon>Lactobacillales</taxon>
        <taxon>Streptococcaceae</taxon>
        <taxon>Streptococcus</taxon>
    </lineage>
</organism>
<feature type="transmembrane region" description="Helical" evidence="1">
    <location>
        <begin position="94"/>
        <end position="112"/>
    </location>
</feature>
<dbReference type="InterPro" id="IPR009214">
    <property type="entry name" value="DUF1129"/>
</dbReference>
<keyword evidence="1" id="KW-0472">Membrane</keyword>
<reference evidence="2 3" key="1">
    <citation type="submission" date="2016-01" db="EMBL/GenBank/DDBJ databases">
        <title>Highly variable Streptococcus oralis are common among viridans streptococci isolated from primates.</title>
        <authorList>
            <person name="Denapaite D."/>
            <person name="Rieger M."/>
            <person name="Koendgen S."/>
            <person name="Brueckner R."/>
            <person name="Ochigava I."/>
            <person name="Kappeler P."/>
            <person name="Maetz-Rensing K."/>
            <person name="Leendertz F."/>
            <person name="Hakenbeck R."/>
        </authorList>
    </citation>
    <scope>NUCLEOTIDE SEQUENCE [LARGE SCALE GENOMIC DNA]</scope>
    <source>
        <strain evidence="2 3">DD07</strain>
    </source>
</reference>
<dbReference type="Pfam" id="PF06570">
    <property type="entry name" value="DUF1129"/>
    <property type="match status" value="1"/>
</dbReference>
<proteinExistence type="predicted"/>
<feature type="transmembrane region" description="Helical" evidence="1">
    <location>
        <begin position="162"/>
        <end position="185"/>
    </location>
</feature>
<accession>A0A139N1P9</accession>
<keyword evidence="1" id="KW-1133">Transmembrane helix</keyword>
<dbReference type="EMBL" id="LQRC01000233">
    <property type="protein sequence ID" value="KXT69714.1"/>
    <property type="molecule type" value="Genomic_DNA"/>
</dbReference>
<feature type="transmembrane region" description="Helical" evidence="1">
    <location>
        <begin position="191"/>
        <end position="208"/>
    </location>
</feature>
<name>A0A139N1P9_STRGN</name>